<keyword evidence="2" id="KW-1185">Reference proteome</keyword>
<evidence type="ECO:0000313" key="2">
    <source>
        <dbReference type="Proteomes" id="UP001292094"/>
    </source>
</evidence>
<proteinExistence type="predicted"/>
<sequence>MVPPEAVNSTPAGQTPKSLTQQAARCLANQLVGITLPILDKYWKREIKTIETVMDTKQRDTNDGTLIKHVQSVHQWYHKDKYLCSHIRQLVGMACTEVLSSYLIYRNCELLVLFTIQLMFCQEAGYLGHSKARVTALGTFSPSSVVAWQPQWREVYYTQVSRSYGEFLQLLVPFHIESLHTTSIDFQYPGPVIVLIKNSPCLREVHLNKNLSDLVLTHLWKYCPRLESVMLHGRCLVSEEFLFRMFFAGKGRKQVESSIDEKEIVSLSFPKLKNVKMQQDLHNDDILFYIQYFYTSVKTHWTKIIKETRLTPYLLKTLLGPPCCLEGKGNFEVDSLKLFIPEDSLDDWTTGKPLLLFPVVRKVDLCIRFTHKPVNLTELSEKICDLVERLQCTSLSHSSRTLNILNEGNINMPVLKKCWIPFVELHIRESTNLDVRDLFTTLNMCPNLKSLSINDVSMDMSTDQLVGLSTDQIQLVGLNTLSNLNSLSVHIWNSCTSVVPCLTHILRASPNLKVLELVGISLKTVVQDLAIFGTLDKIKVFSLCDTSLLCTDEDLHYFVLLGEILPSLKVLMLISSSLSKEMSRTIFHVMSHFANTQLKIIQRNKPYVG</sequence>
<reference evidence="1" key="1">
    <citation type="submission" date="2023-11" db="EMBL/GenBank/DDBJ databases">
        <title>Genome assemblies of two species of porcelain crab, Petrolisthes cinctipes and Petrolisthes manimaculis (Anomura: Porcellanidae).</title>
        <authorList>
            <person name="Angst P."/>
        </authorList>
    </citation>
    <scope>NUCLEOTIDE SEQUENCE</scope>
    <source>
        <strain evidence="1">PB745_02</strain>
        <tissue evidence="1">Gill</tissue>
    </source>
</reference>
<gene>
    <name evidence="1" type="ORF">Pmani_024280</name>
</gene>
<dbReference type="InterPro" id="IPR032675">
    <property type="entry name" value="LRR_dom_sf"/>
</dbReference>
<dbReference type="Gene3D" id="3.80.10.10">
    <property type="entry name" value="Ribonuclease Inhibitor"/>
    <property type="match status" value="1"/>
</dbReference>
<dbReference type="Proteomes" id="UP001292094">
    <property type="component" value="Unassembled WGS sequence"/>
</dbReference>
<protein>
    <submittedName>
        <fullName evidence="1">Uncharacterized protein</fullName>
    </submittedName>
</protein>
<comment type="caution">
    <text evidence="1">The sequence shown here is derived from an EMBL/GenBank/DDBJ whole genome shotgun (WGS) entry which is preliminary data.</text>
</comment>
<evidence type="ECO:0000313" key="1">
    <source>
        <dbReference type="EMBL" id="KAK4303733.1"/>
    </source>
</evidence>
<organism evidence="1 2">
    <name type="scientific">Petrolisthes manimaculis</name>
    <dbReference type="NCBI Taxonomy" id="1843537"/>
    <lineage>
        <taxon>Eukaryota</taxon>
        <taxon>Metazoa</taxon>
        <taxon>Ecdysozoa</taxon>
        <taxon>Arthropoda</taxon>
        <taxon>Crustacea</taxon>
        <taxon>Multicrustacea</taxon>
        <taxon>Malacostraca</taxon>
        <taxon>Eumalacostraca</taxon>
        <taxon>Eucarida</taxon>
        <taxon>Decapoda</taxon>
        <taxon>Pleocyemata</taxon>
        <taxon>Anomura</taxon>
        <taxon>Galatheoidea</taxon>
        <taxon>Porcellanidae</taxon>
        <taxon>Petrolisthes</taxon>
    </lineage>
</organism>
<name>A0AAE1P8K0_9EUCA</name>
<dbReference type="EMBL" id="JAWZYT010002538">
    <property type="protein sequence ID" value="KAK4303733.1"/>
    <property type="molecule type" value="Genomic_DNA"/>
</dbReference>
<accession>A0AAE1P8K0</accession>
<dbReference type="AlphaFoldDB" id="A0AAE1P8K0"/>